<reference evidence="1" key="1">
    <citation type="submission" date="2019-04" db="EMBL/GenBank/DDBJ databases">
        <title>Friends and foes A comparative genomics study of 23 Aspergillus species from section Flavi.</title>
        <authorList>
            <consortium name="DOE Joint Genome Institute"/>
            <person name="Kjaerbolling I."/>
            <person name="Vesth T."/>
            <person name="Frisvad J.C."/>
            <person name="Nybo J.L."/>
            <person name="Theobald S."/>
            <person name="Kildgaard S."/>
            <person name="Isbrandt T."/>
            <person name="Kuo A."/>
            <person name="Sato A."/>
            <person name="Lyhne E.K."/>
            <person name="Kogle M.E."/>
            <person name="Wiebenga A."/>
            <person name="Kun R.S."/>
            <person name="Lubbers R.J."/>
            <person name="Makela M.R."/>
            <person name="Barry K."/>
            <person name="Chovatia M."/>
            <person name="Clum A."/>
            <person name="Daum C."/>
            <person name="Haridas S."/>
            <person name="He G."/>
            <person name="LaButti K."/>
            <person name="Lipzen A."/>
            <person name="Mondo S."/>
            <person name="Riley R."/>
            <person name="Salamov A."/>
            <person name="Simmons B.A."/>
            <person name="Magnuson J.K."/>
            <person name="Henrissat B."/>
            <person name="Mortensen U.H."/>
            <person name="Larsen T.O."/>
            <person name="Devries R.P."/>
            <person name="Grigoriev I.V."/>
            <person name="Machida M."/>
            <person name="Baker S.E."/>
            <person name="Andersen M.R."/>
        </authorList>
    </citation>
    <scope>NUCLEOTIDE SEQUENCE</scope>
    <source>
        <strain evidence="1">CBS 117612</strain>
    </source>
</reference>
<gene>
    <name evidence="1" type="ORF">BDV24DRAFT_160191</name>
</gene>
<organism evidence="1">
    <name type="scientific">Aspergillus arachidicola</name>
    <dbReference type="NCBI Taxonomy" id="656916"/>
    <lineage>
        <taxon>Eukaryota</taxon>
        <taxon>Fungi</taxon>
        <taxon>Dikarya</taxon>
        <taxon>Ascomycota</taxon>
        <taxon>Pezizomycotina</taxon>
        <taxon>Eurotiomycetes</taxon>
        <taxon>Eurotiomycetidae</taxon>
        <taxon>Eurotiales</taxon>
        <taxon>Aspergillaceae</taxon>
        <taxon>Aspergillus</taxon>
        <taxon>Aspergillus subgen. Circumdati</taxon>
    </lineage>
</organism>
<sequence>MNLTPVHAVFAISAQVTHLGMLDYLRAAHVMPDGFDDIAKVFLGTCRSLWTIEVGLGELTTANRPLPMIIVQEVEQKFIEAYQDFQNLDRIVTELIQYKHCGILGKSQKMWRQPNMELKRISESLKRTFETLKITVLAFYCYLGAVK</sequence>
<protein>
    <submittedName>
        <fullName evidence="1">Uncharacterized protein</fullName>
    </submittedName>
</protein>
<accession>A0A5N6YK95</accession>
<name>A0A5N6YK95_9EURO</name>
<dbReference type="OrthoDB" id="20872at2759"/>
<evidence type="ECO:0000313" key="1">
    <source>
        <dbReference type="EMBL" id="KAE8344889.1"/>
    </source>
</evidence>
<dbReference type="EMBL" id="ML737122">
    <property type="protein sequence ID" value="KAE8344889.1"/>
    <property type="molecule type" value="Genomic_DNA"/>
</dbReference>
<dbReference type="Proteomes" id="UP000325558">
    <property type="component" value="Unassembled WGS sequence"/>
</dbReference>
<proteinExistence type="predicted"/>
<dbReference type="AlphaFoldDB" id="A0A5N6YK95"/>